<evidence type="ECO:0000256" key="1">
    <source>
        <dbReference type="SAM" id="Coils"/>
    </source>
</evidence>
<keyword evidence="1" id="KW-0175">Coiled coil</keyword>
<gene>
    <name evidence="2" type="ORF">GCM10022393_26410</name>
</gene>
<organism evidence="2 3">
    <name type="scientific">Aquimarina addita</name>
    <dbReference type="NCBI Taxonomy" id="870485"/>
    <lineage>
        <taxon>Bacteria</taxon>
        <taxon>Pseudomonadati</taxon>
        <taxon>Bacteroidota</taxon>
        <taxon>Flavobacteriia</taxon>
        <taxon>Flavobacteriales</taxon>
        <taxon>Flavobacteriaceae</taxon>
        <taxon>Aquimarina</taxon>
    </lineage>
</organism>
<evidence type="ECO:0008006" key="4">
    <source>
        <dbReference type="Google" id="ProtNLM"/>
    </source>
</evidence>
<accession>A0ABP6ULF5</accession>
<protein>
    <recommendedName>
        <fullName evidence="4">Lipoprotein</fullName>
    </recommendedName>
</protein>
<dbReference type="EMBL" id="BAABCW010000010">
    <property type="protein sequence ID" value="GAA3511351.1"/>
    <property type="molecule type" value="Genomic_DNA"/>
</dbReference>
<comment type="caution">
    <text evidence="2">The sequence shown here is derived from an EMBL/GenBank/DDBJ whole genome shotgun (WGS) entry which is preliminary data.</text>
</comment>
<evidence type="ECO:0000313" key="2">
    <source>
        <dbReference type="EMBL" id="GAA3511351.1"/>
    </source>
</evidence>
<dbReference type="RefSeq" id="WP_344928125.1">
    <property type="nucleotide sequence ID" value="NZ_BAABCW010000010.1"/>
</dbReference>
<feature type="coiled-coil region" evidence="1">
    <location>
        <begin position="89"/>
        <end position="123"/>
    </location>
</feature>
<dbReference type="Proteomes" id="UP001500459">
    <property type="component" value="Unassembled WGS sequence"/>
</dbReference>
<evidence type="ECO:0000313" key="3">
    <source>
        <dbReference type="Proteomes" id="UP001500459"/>
    </source>
</evidence>
<reference evidence="3" key="1">
    <citation type="journal article" date="2019" name="Int. J. Syst. Evol. Microbiol.">
        <title>The Global Catalogue of Microorganisms (GCM) 10K type strain sequencing project: providing services to taxonomists for standard genome sequencing and annotation.</title>
        <authorList>
            <consortium name="The Broad Institute Genomics Platform"/>
            <consortium name="The Broad Institute Genome Sequencing Center for Infectious Disease"/>
            <person name="Wu L."/>
            <person name="Ma J."/>
        </authorList>
    </citation>
    <scope>NUCLEOTIDE SEQUENCE [LARGE SCALE GENOMIC DNA]</scope>
    <source>
        <strain evidence="3">JCM 17106</strain>
    </source>
</reference>
<name>A0ABP6ULF5_9FLAO</name>
<sequence>MKNKLIVYIIFFSALMISYRCTDKVAKNSTSTTTTTEEPVVISSDLNKSPDVLLKQMYAHYDLEEFKKCNAKLKALLEKHPDSREALAAREFADDLAIKLNEIKQLEEQQQIEEEKRERKKRLPLSAKKMRSTTNNNVTYYMDKDSPEFDSKECFYLYFLRAGQKPKLYLKIRYVATEWLDIENCIITADQIDYTITGAVKKEEKKGKKKLFHEVLNIPIDSKEKLDILVATANSKDAITVYVGASDYKKRDLSKTQILSIRNVLDAYEYYGGDLYDAPLIE</sequence>
<proteinExistence type="predicted"/>
<keyword evidence="3" id="KW-1185">Reference proteome</keyword>